<evidence type="ECO:0000256" key="8">
    <source>
        <dbReference type="SAM" id="MobiDB-lite"/>
    </source>
</evidence>
<evidence type="ECO:0000259" key="9">
    <source>
        <dbReference type="Pfam" id="PF00881"/>
    </source>
</evidence>
<keyword evidence="11" id="KW-1185">Reference proteome</keyword>
<evidence type="ECO:0000313" key="10">
    <source>
        <dbReference type="EMBL" id="QGT78817.1"/>
    </source>
</evidence>
<reference evidence="10 11" key="1">
    <citation type="submission" date="2019-11" db="EMBL/GenBank/DDBJ databases">
        <authorList>
            <person name="Zhang J."/>
            <person name="Sun C."/>
        </authorList>
    </citation>
    <scope>NUCLEOTIDE SEQUENCE [LARGE SCALE GENOMIC DNA]</scope>
    <source>
        <strain evidence="11">sp2</strain>
    </source>
</reference>
<dbReference type="GO" id="GO:0016491">
    <property type="term" value="F:oxidoreductase activity"/>
    <property type="evidence" value="ECO:0007669"/>
    <property type="project" value="UniProtKB-KW"/>
</dbReference>
<proteinExistence type="inferred from homology"/>
<sequence>MGRDYRRKPSSRQENAPVGPSAVPNRSTWATRSMTKPVGRKPAIMNENRPTLYRDPADMTEHRDLVDALIHRHSTPATCLTEPAPDDDTLQRILQAAESAPDHGGLHPWRFLVIDGPALDRLGEVFVEAMRRKDPEASDELLDRERLRAQRAPMIIAAIAREEAGHAKIPEVEQLLSAGIAAHHVLLAARASGFGAVWLTGLRVYDEHVMAALGLAEDERLIGLINIGTVKEGAPTKGKRRRQATIDRWAG</sequence>
<keyword evidence="4" id="KW-0288">FMN</keyword>
<dbReference type="SUPFAM" id="SSF55469">
    <property type="entry name" value="FMN-dependent nitroreductase-like"/>
    <property type="match status" value="1"/>
</dbReference>
<evidence type="ECO:0000256" key="3">
    <source>
        <dbReference type="ARBA" id="ARBA00022630"/>
    </source>
</evidence>
<feature type="compositionally biased region" description="Basic residues" evidence="8">
    <location>
        <begin position="1"/>
        <end position="10"/>
    </location>
</feature>
<dbReference type="Gene3D" id="3.40.109.10">
    <property type="entry name" value="NADH Oxidase"/>
    <property type="match status" value="1"/>
</dbReference>
<feature type="domain" description="Nitroreductase" evidence="9">
    <location>
        <begin position="81"/>
        <end position="228"/>
    </location>
</feature>
<dbReference type="Pfam" id="PF00881">
    <property type="entry name" value="Nitroreductase"/>
    <property type="match status" value="1"/>
</dbReference>
<evidence type="ECO:0000256" key="5">
    <source>
        <dbReference type="ARBA" id="ARBA00022857"/>
    </source>
</evidence>
<keyword evidence="5" id="KW-0521">NADP</keyword>
<keyword evidence="7" id="KW-0520">NAD</keyword>
<dbReference type="EMBL" id="CP046415">
    <property type="protein sequence ID" value="QGT78817.1"/>
    <property type="molecule type" value="Genomic_DNA"/>
</dbReference>
<dbReference type="PANTHER" id="PTHR43821:SF1">
    <property type="entry name" value="NAD(P)H NITROREDUCTASE YDJA-RELATED"/>
    <property type="match status" value="1"/>
</dbReference>
<evidence type="ECO:0000256" key="6">
    <source>
        <dbReference type="ARBA" id="ARBA00023002"/>
    </source>
</evidence>
<dbReference type="InterPro" id="IPR000415">
    <property type="entry name" value="Nitroreductase-like"/>
</dbReference>
<evidence type="ECO:0000256" key="1">
    <source>
        <dbReference type="ARBA" id="ARBA00001917"/>
    </source>
</evidence>
<dbReference type="Proteomes" id="UP000427716">
    <property type="component" value="Chromosome"/>
</dbReference>
<keyword evidence="6" id="KW-0560">Oxidoreductase</keyword>
<evidence type="ECO:0000313" key="11">
    <source>
        <dbReference type="Proteomes" id="UP000427716"/>
    </source>
</evidence>
<dbReference type="InterPro" id="IPR026021">
    <property type="entry name" value="YdjA-like"/>
</dbReference>
<feature type="compositionally biased region" description="Polar residues" evidence="8">
    <location>
        <begin position="24"/>
        <end position="34"/>
    </location>
</feature>
<organism evidence="10 11">
    <name type="scientific">Guyparkeria halophila</name>
    <dbReference type="NCBI Taxonomy" id="47960"/>
    <lineage>
        <taxon>Bacteria</taxon>
        <taxon>Pseudomonadati</taxon>
        <taxon>Pseudomonadota</taxon>
        <taxon>Gammaproteobacteria</taxon>
        <taxon>Chromatiales</taxon>
        <taxon>Thioalkalibacteraceae</taxon>
        <taxon>Guyparkeria</taxon>
    </lineage>
</organism>
<evidence type="ECO:0000256" key="7">
    <source>
        <dbReference type="ARBA" id="ARBA00023027"/>
    </source>
</evidence>
<evidence type="ECO:0000256" key="4">
    <source>
        <dbReference type="ARBA" id="ARBA00022643"/>
    </source>
</evidence>
<protein>
    <submittedName>
        <fullName evidence="10">Nitroreductase</fullName>
    </submittedName>
</protein>
<dbReference type="KEGG" id="ghl:GM160_07860"/>
<comment type="similarity">
    <text evidence="2">Belongs to the nitroreductase family.</text>
</comment>
<name>A0A6I6D3K8_9GAMM</name>
<dbReference type="CDD" id="cd02135">
    <property type="entry name" value="YdjA-like"/>
    <property type="match status" value="1"/>
</dbReference>
<accession>A0A6I6D3K8</accession>
<evidence type="ECO:0000256" key="2">
    <source>
        <dbReference type="ARBA" id="ARBA00007118"/>
    </source>
</evidence>
<dbReference type="PANTHER" id="PTHR43821">
    <property type="entry name" value="NAD(P)H NITROREDUCTASE YDJA-RELATED"/>
    <property type="match status" value="1"/>
</dbReference>
<keyword evidence="3" id="KW-0285">Flavoprotein</keyword>
<dbReference type="AlphaFoldDB" id="A0A6I6D3K8"/>
<comment type="cofactor">
    <cofactor evidence="1">
        <name>FMN</name>
        <dbReference type="ChEBI" id="CHEBI:58210"/>
    </cofactor>
</comment>
<dbReference type="InterPro" id="IPR029479">
    <property type="entry name" value="Nitroreductase"/>
</dbReference>
<gene>
    <name evidence="10" type="ORF">GM160_07860</name>
</gene>
<feature type="region of interest" description="Disordered" evidence="8">
    <location>
        <begin position="1"/>
        <end position="55"/>
    </location>
</feature>
<dbReference type="InterPro" id="IPR052530">
    <property type="entry name" value="NAD(P)H_nitroreductase"/>
</dbReference>